<evidence type="ECO:0000256" key="15">
    <source>
        <dbReference type="ARBA" id="ARBA00023136"/>
    </source>
</evidence>
<keyword evidence="10 18" id="KW-0808">Transferase</keyword>
<evidence type="ECO:0000256" key="10">
    <source>
        <dbReference type="ARBA" id="ARBA00022679"/>
    </source>
</evidence>
<keyword evidence="8" id="KW-1003">Cell membrane</keyword>
<evidence type="ECO:0000313" key="21">
    <source>
        <dbReference type="Proteomes" id="UP001526446"/>
    </source>
</evidence>
<evidence type="ECO:0000313" key="20">
    <source>
        <dbReference type="EMBL" id="MCX2559834.1"/>
    </source>
</evidence>
<evidence type="ECO:0000256" key="3">
    <source>
        <dbReference type="ARBA" id="ARBA00005119"/>
    </source>
</evidence>
<keyword evidence="17" id="KW-1208">Phospholipid metabolism</keyword>
<evidence type="ECO:0000256" key="17">
    <source>
        <dbReference type="ARBA" id="ARBA00023264"/>
    </source>
</evidence>
<gene>
    <name evidence="20" type="ORF">OQ252_00265</name>
</gene>
<dbReference type="Proteomes" id="UP001526446">
    <property type="component" value="Unassembled WGS sequence"/>
</dbReference>
<evidence type="ECO:0000256" key="14">
    <source>
        <dbReference type="ARBA" id="ARBA00023098"/>
    </source>
</evidence>
<dbReference type="EMBL" id="JAPIUX010000001">
    <property type="protein sequence ID" value="MCX2559834.1"/>
    <property type="molecule type" value="Genomic_DNA"/>
</dbReference>
<proteinExistence type="inferred from homology"/>
<comment type="pathway">
    <text evidence="3 18">Phospholipid metabolism; CDP-diacylglycerol biosynthesis; CDP-diacylglycerol from sn-glycerol 3-phosphate: step 3/3.</text>
</comment>
<evidence type="ECO:0000256" key="11">
    <source>
        <dbReference type="ARBA" id="ARBA00022692"/>
    </source>
</evidence>
<keyword evidence="21" id="KW-1185">Reference proteome</keyword>
<evidence type="ECO:0000256" key="16">
    <source>
        <dbReference type="ARBA" id="ARBA00023209"/>
    </source>
</evidence>
<dbReference type="EC" id="2.7.7.41" evidence="6 18"/>
<feature type="transmembrane region" description="Helical" evidence="19">
    <location>
        <begin position="127"/>
        <end position="146"/>
    </location>
</feature>
<keyword evidence="9" id="KW-0444">Lipid biosynthesis</keyword>
<evidence type="ECO:0000256" key="8">
    <source>
        <dbReference type="ARBA" id="ARBA00022475"/>
    </source>
</evidence>
<keyword evidence="11 18" id="KW-0812">Transmembrane</keyword>
<keyword evidence="15 19" id="KW-0472">Membrane</keyword>
<evidence type="ECO:0000256" key="12">
    <source>
        <dbReference type="ARBA" id="ARBA00022695"/>
    </source>
</evidence>
<evidence type="ECO:0000256" key="5">
    <source>
        <dbReference type="ARBA" id="ARBA00010185"/>
    </source>
</evidence>
<feature type="transmembrane region" description="Helical" evidence="19">
    <location>
        <begin position="20"/>
        <end position="46"/>
    </location>
</feature>
<evidence type="ECO:0000256" key="19">
    <source>
        <dbReference type="SAM" id="Phobius"/>
    </source>
</evidence>
<evidence type="ECO:0000256" key="4">
    <source>
        <dbReference type="ARBA" id="ARBA00005189"/>
    </source>
</evidence>
<evidence type="ECO:0000256" key="6">
    <source>
        <dbReference type="ARBA" id="ARBA00012487"/>
    </source>
</evidence>
<protein>
    <recommendedName>
        <fullName evidence="7 18">Phosphatidate cytidylyltransferase</fullName>
        <ecNumber evidence="6 18">2.7.7.41</ecNumber>
    </recommendedName>
</protein>
<dbReference type="InterPro" id="IPR000374">
    <property type="entry name" value="PC_trans"/>
</dbReference>
<feature type="transmembrane region" description="Helical" evidence="19">
    <location>
        <begin position="166"/>
        <end position="186"/>
    </location>
</feature>
<comment type="pathway">
    <text evidence="4">Lipid metabolism.</text>
</comment>
<accession>A0ABT3Q3G9</accession>
<evidence type="ECO:0000256" key="18">
    <source>
        <dbReference type="RuleBase" id="RU003938"/>
    </source>
</evidence>
<keyword evidence="12 18" id="KW-0548">Nucleotidyltransferase</keyword>
<evidence type="ECO:0000256" key="7">
    <source>
        <dbReference type="ARBA" id="ARBA00019373"/>
    </source>
</evidence>
<comment type="caution">
    <text evidence="20">The sequence shown here is derived from an EMBL/GenBank/DDBJ whole genome shotgun (WGS) entry which is preliminary data.</text>
</comment>
<feature type="transmembrane region" description="Helical" evidence="19">
    <location>
        <begin position="91"/>
        <end position="121"/>
    </location>
</feature>
<reference evidence="20 21" key="1">
    <citation type="submission" date="2022-11" db="EMBL/GenBank/DDBJ databases">
        <title>Genome sequencing of Acetobacter type strain.</title>
        <authorList>
            <person name="Heo J."/>
            <person name="Lee D."/>
            <person name="Han B.-H."/>
            <person name="Hong S.-B."/>
            <person name="Kwon S.-W."/>
        </authorList>
    </citation>
    <scope>NUCLEOTIDE SEQUENCE [LARGE SCALE GENOMIC DNA]</scope>
    <source>
        <strain evidence="20 21">KACC 21251</strain>
    </source>
</reference>
<comment type="catalytic activity">
    <reaction evidence="1 18">
        <text>a 1,2-diacyl-sn-glycero-3-phosphate + CTP + H(+) = a CDP-1,2-diacyl-sn-glycerol + diphosphate</text>
        <dbReference type="Rhea" id="RHEA:16229"/>
        <dbReference type="ChEBI" id="CHEBI:15378"/>
        <dbReference type="ChEBI" id="CHEBI:33019"/>
        <dbReference type="ChEBI" id="CHEBI:37563"/>
        <dbReference type="ChEBI" id="CHEBI:58332"/>
        <dbReference type="ChEBI" id="CHEBI:58608"/>
        <dbReference type="EC" id="2.7.7.41"/>
    </reaction>
</comment>
<comment type="similarity">
    <text evidence="5 18">Belongs to the CDS family.</text>
</comment>
<dbReference type="GO" id="GO:0004605">
    <property type="term" value="F:phosphatidate cytidylyltransferase activity"/>
    <property type="evidence" value="ECO:0007669"/>
    <property type="project" value="UniProtKB-EC"/>
</dbReference>
<comment type="subcellular location">
    <subcellularLocation>
        <location evidence="2">Cell membrane</location>
        <topology evidence="2">Multi-pass membrane protein</topology>
    </subcellularLocation>
</comment>
<keyword evidence="13 19" id="KW-1133">Transmembrane helix</keyword>
<dbReference type="PROSITE" id="PS01315">
    <property type="entry name" value="CDS"/>
    <property type="match status" value="1"/>
</dbReference>
<dbReference type="PANTHER" id="PTHR46382:SF1">
    <property type="entry name" value="PHOSPHATIDATE CYTIDYLYLTRANSFERASE"/>
    <property type="match status" value="1"/>
</dbReference>
<keyword evidence="16" id="KW-0594">Phospholipid biosynthesis</keyword>
<evidence type="ECO:0000256" key="9">
    <source>
        <dbReference type="ARBA" id="ARBA00022516"/>
    </source>
</evidence>
<feature type="transmembrane region" description="Helical" evidence="19">
    <location>
        <begin position="66"/>
        <end position="84"/>
    </location>
</feature>
<sequence>MIQNTAQTGSSAWRDLRTRLMSACVLVLVAGVCMAMGGLLYNGLILGVMGGMAAEAAMLFGLSARSWRGSVYVLWALGAGLAAVTGRWNAFLAFCMASIVFGAPLCAVMCVIVLAGTALVWLRLESVWPVLFVVAVVVASDSTAYLTGRLLGGPKLAPRISPGKTWSGSVGGLVGAVLCGCLVAALSGQGGVLTAAFWGAVLGVVAQAGDLAESAMKRALGVKDSGTLLPGHGGLLDRFDGLVVAAPVAAVVSLCVPASVPFWTAGAHAVFAFLAGRLPG</sequence>
<keyword evidence="14" id="KW-0443">Lipid metabolism</keyword>
<organism evidence="20 21">
    <name type="scientific">Acetobacter farinalis</name>
    <dbReference type="NCBI Taxonomy" id="1260984"/>
    <lineage>
        <taxon>Bacteria</taxon>
        <taxon>Pseudomonadati</taxon>
        <taxon>Pseudomonadota</taxon>
        <taxon>Alphaproteobacteria</taxon>
        <taxon>Acetobacterales</taxon>
        <taxon>Acetobacteraceae</taxon>
        <taxon>Acetobacter</taxon>
    </lineage>
</organism>
<dbReference type="PANTHER" id="PTHR46382">
    <property type="entry name" value="PHOSPHATIDATE CYTIDYLYLTRANSFERASE"/>
    <property type="match status" value="1"/>
</dbReference>
<evidence type="ECO:0000256" key="13">
    <source>
        <dbReference type="ARBA" id="ARBA00022989"/>
    </source>
</evidence>
<evidence type="ECO:0000256" key="2">
    <source>
        <dbReference type="ARBA" id="ARBA00004651"/>
    </source>
</evidence>
<evidence type="ECO:0000256" key="1">
    <source>
        <dbReference type="ARBA" id="ARBA00001698"/>
    </source>
</evidence>
<dbReference type="Pfam" id="PF01148">
    <property type="entry name" value="CTP_transf_1"/>
    <property type="match status" value="1"/>
</dbReference>
<name>A0ABT3Q3G9_9PROT</name>
<dbReference type="RefSeq" id="WP_166118229.1">
    <property type="nucleotide sequence ID" value="NZ_JAPIUX010000001.1"/>
</dbReference>